<dbReference type="Gene3D" id="3.40.50.720">
    <property type="entry name" value="NAD(P)-binding Rossmann-like Domain"/>
    <property type="match status" value="1"/>
</dbReference>
<dbReference type="InterPro" id="IPR036291">
    <property type="entry name" value="NAD(P)-bd_dom_sf"/>
</dbReference>
<dbReference type="PANTHER" id="PTHR43544:SF7">
    <property type="entry name" value="NADB-LER2"/>
    <property type="match status" value="1"/>
</dbReference>
<evidence type="ECO:0000313" key="5">
    <source>
        <dbReference type="RefSeq" id="XP_002740202.1"/>
    </source>
</evidence>
<dbReference type="PANTHER" id="PTHR43544">
    <property type="entry name" value="SHORT-CHAIN DEHYDROGENASE/REDUCTASE"/>
    <property type="match status" value="1"/>
</dbReference>
<dbReference type="RefSeq" id="XP_002740202.1">
    <property type="nucleotide sequence ID" value="XM_002740156.2"/>
</dbReference>
<name>A0ABM0GYH9_SACKO</name>
<keyword evidence="1" id="KW-0521">NADP</keyword>
<dbReference type="CDD" id="cd05325">
    <property type="entry name" value="carb_red_sniffer_like_SDR_c"/>
    <property type="match status" value="1"/>
</dbReference>
<reference evidence="5" key="1">
    <citation type="submission" date="2025-08" db="UniProtKB">
        <authorList>
            <consortium name="RefSeq"/>
        </authorList>
    </citation>
    <scope>IDENTIFICATION</scope>
    <source>
        <tissue evidence="5">Testes</tissue>
    </source>
</reference>
<comment type="similarity">
    <text evidence="3">Belongs to the short-chain dehydrogenases/reductases (SDR) family.</text>
</comment>
<dbReference type="PRINTS" id="PR00080">
    <property type="entry name" value="SDRFAMILY"/>
</dbReference>
<dbReference type="Pfam" id="PF00106">
    <property type="entry name" value="adh_short"/>
    <property type="match status" value="1"/>
</dbReference>
<dbReference type="InterPro" id="IPR051468">
    <property type="entry name" value="Fungal_SecMetab_SDRs"/>
</dbReference>
<dbReference type="GeneID" id="100377198"/>
<dbReference type="SUPFAM" id="SSF51735">
    <property type="entry name" value="NAD(P)-binding Rossmann-fold domains"/>
    <property type="match status" value="1"/>
</dbReference>
<accession>A0ABM0GYH9</accession>
<organism evidence="4 5">
    <name type="scientific">Saccoglossus kowalevskii</name>
    <name type="common">Acorn worm</name>
    <dbReference type="NCBI Taxonomy" id="10224"/>
    <lineage>
        <taxon>Eukaryota</taxon>
        <taxon>Metazoa</taxon>
        <taxon>Hemichordata</taxon>
        <taxon>Enteropneusta</taxon>
        <taxon>Harrimaniidae</taxon>
        <taxon>Saccoglossus</taxon>
    </lineage>
</organism>
<dbReference type="InterPro" id="IPR002347">
    <property type="entry name" value="SDR_fam"/>
</dbReference>
<evidence type="ECO:0000256" key="3">
    <source>
        <dbReference type="RuleBase" id="RU000363"/>
    </source>
</evidence>
<evidence type="ECO:0000256" key="1">
    <source>
        <dbReference type="ARBA" id="ARBA00022857"/>
    </source>
</evidence>
<keyword evidence="2" id="KW-0560">Oxidoreductase</keyword>
<sequence>MFKARSVLVTGSNRGIGLEFVKQLIQLPNPPEHVFACCRSPENAVELKNLVSENPSLKVIKLELEDYTSIEEAGKQVEQVVGENGLNVLINNAGYFGVSEMNEKLEDVTPESLTKHFNINAIGPLMVTKRLLPLIRCAAQQGVGDEMSASRAAIINITTKCASIADNGSARMYGYRTSKIALNMINKNLAVELKPDNILCVLMHPGWMKTDMTGPNALITTEESVRPMLDVIGSRRREHNGLLFDYKGNLIPW</sequence>
<dbReference type="PRINTS" id="PR00081">
    <property type="entry name" value="GDHRDH"/>
</dbReference>
<keyword evidence="4" id="KW-1185">Reference proteome</keyword>
<evidence type="ECO:0000256" key="2">
    <source>
        <dbReference type="ARBA" id="ARBA00023002"/>
    </source>
</evidence>
<evidence type="ECO:0000313" key="4">
    <source>
        <dbReference type="Proteomes" id="UP000694865"/>
    </source>
</evidence>
<proteinExistence type="inferred from homology"/>
<protein>
    <submittedName>
        <fullName evidence="5">Uncharacterized oxidoreductase C663.09c-like</fullName>
    </submittedName>
</protein>
<gene>
    <name evidence="5" type="primary">LOC100377198</name>
</gene>
<dbReference type="Proteomes" id="UP000694865">
    <property type="component" value="Unplaced"/>
</dbReference>